<keyword evidence="7" id="KW-0130">Cell adhesion</keyword>
<evidence type="ECO:0000256" key="3">
    <source>
        <dbReference type="ARBA" id="ARBA00022692"/>
    </source>
</evidence>
<dbReference type="OMA" id="FESCHEY"/>
<proteinExistence type="predicted"/>
<accession>H3BE39</accession>
<keyword evidence="4" id="KW-0732">Signal</keyword>
<sequence length="1744" mass="192457">TVNVQIKVSDYTPPRFSAKEYFTEISEAAAIGSPVIMAVAISQSAVTYEIKGGNEDDAFLVNSFSGVISTQKALDFESISFYELTVRATNMAGLFSEAMVFLYLVDENDNAPVFLSSDYTGKISESAPVGSMVMDKNNIPLVIQATDADESSSALLVYQILEPEARKYFRIDASMGTLTTARIIDYESIPVFSFTVQVHDNGFPSLFAPMPAKVTVLVTNVNDSPPKFAQPTYYASVYLPAYQGTKVISMKAEDADSNVTYSIVEGNLDDAFIIHPKAGVISVQDDSKLRSHYELTVRAFDGLFKATALVKVNVSDAKESNLKFKPITYTPTILENIKEIQVLLVAGAIGSHLNEPLVYSVLNLEDKFQIVQSSGMLKTTGFPFDHEEQDVYNVAVEVRDLRNPPRRAYTNIKVFVEDVNDNAPEFQNLPYYTTVQDDAEPGDVLFQVFANDKDTGDNAAITYSLVDNHGYFRIDPFLGDISLWKPFDFEALNKYILKVKATDGGYPPLHSEAEVLVIVRNKSNPLFQSLYYTVKVPENIPQYTAILHVQARSPEGFRLIYNIAEEELLKLFNINFKTGVLSVIGQLDYESQTKHAFTVRATDTVLGFFSEAIVEVEVEDINDNPPVFTKMVYTVLVEEGLPAGTSVIQLEASDEDSGRNKVISYHMLDNESDSSSFFAIDATSGTVITEQELDYEQTHQFHLKIRAVDNGVPPLSSEAIVIVNVSDLNDNPPKFRQPQYEAAVSEMATCGHIIVRVQAFDPDSKDANKLEYLILSGNDNRHFAINSSSGIISMSNLCRRSLNTTYDLNVSVSDGVFQRTVPVHINTTNANKYSPAFEQSIYEVELAENAKAGTKVIELAAMDPDDGPYGTVEYTIINKLAREKFSIDGNGHIVTSERLDRENSTERVIAIKVMAKDGGGKVAFCTIKIILTDENDNAPQFKASEYKISIQSNMSKGFPVVQILAYDADEGANADVTYFVDAVEEITEDVIEINPATGVISIKESLVGLENKMLSFQVKAQDGGTPQRDSLVPVQVNVVPNEVALPKFSEPLYSFSAYEDLPTGSEIGTVKAEADVPVIYSLVEGNTIESNKEKVFILDKDTGTLKVEKNVDHERTKWYQIDVMAHCTHAETEVASLVSVIIQVKDINDNQPVFEANPYQAFLMENMPAGTTVIQVTANDQDLGSNGLVTYSLEPESDDVKKLFTIDGESGWITTMKELDREVEETYRFHVVASDHGRNIKLSSSALVEVTITDENDNPPQFTLEVYRASVVEDSLPGQVVAKLRTEDADISELNRQLICYITDGDPLGQFAIDRFGDEWRVVLNSSLDREETEKYLLQVTASDGRFQATTVVEIYVLDINDNSPECQEMLYATSVSEDAQPGMFILKVSAKDPDLGSNAQVTYTLHGPGAGEFRLDPQTGELTTLALLDREQQALYSLFSKATDGGGRSCQADIVLTIQDVNDNPPRFSSSHYAVAMFDNTTVKTPVIVVLARDSDAGKNAEVEYSLVDSANGRFSIEESTGIVRLEKPLNEEEQSEFELTVQASDMGSPRSLFSLATLTVSVVDLSDYLPVFLHNEYVATIGEDVHAGTEVLSVSALTRDGVDDADIVYTVVNGNEHGRFRINAKTGTVYVNQSLDFESCHEYYLSIEGTRGASSSLSDMTMVIINVTDVNDNVPRFLHEAYSAEVSEDVPVRETILEVSADDRDGPLNNQIHYSIESGDPHQHFAIGPVSGEIQVIKRLNR</sequence>
<evidence type="ECO:0000313" key="14">
    <source>
        <dbReference type="Ensembl" id="ENSLACP00000020160.1"/>
    </source>
</evidence>
<dbReference type="Ensembl" id="ENSLACT00000020298.1">
    <property type="protein sequence ID" value="ENSLACP00000020160.1"/>
    <property type="gene ID" value="ENSLACG00000017718.1"/>
</dbReference>
<dbReference type="eggNOG" id="KOG1219">
    <property type="taxonomic scope" value="Eukaryota"/>
</dbReference>
<feature type="domain" description="Cadherin" evidence="13">
    <location>
        <begin position="1368"/>
        <end position="1469"/>
    </location>
</feature>
<dbReference type="FunFam" id="2.60.40.60:FF:000194">
    <property type="entry name" value="FAT atypical cadherin 2"/>
    <property type="match status" value="1"/>
</dbReference>
<evidence type="ECO:0000256" key="12">
    <source>
        <dbReference type="PROSITE-ProRule" id="PRU00043"/>
    </source>
</evidence>
<evidence type="ECO:0000256" key="11">
    <source>
        <dbReference type="ARBA" id="ARBA00023180"/>
    </source>
</evidence>
<dbReference type="FunFam" id="2.60.40.60:FF:000059">
    <property type="entry name" value="FAT atypical cadherin 3"/>
    <property type="match status" value="1"/>
</dbReference>
<evidence type="ECO:0000256" key="9">
    <source>
        <dbReference type="ARBA" id="ARBA00023136"/>
    </source>
</evidence>
<reference evidence="14" key="2">
    <citation type="submission" date="2025-08" db="UniProtKB">
        <authorList>
            <consortium name="Ensembl"/>
        </authorList>
    </citation>
    <scope>IDENTIFICATION</scope>
</reference>
<evidence type="ECO:0000256" key="4">
    <source>
        <dbReference type="ARBA" id="ARBA00022729"/>
    </source>
</evidence>
<dbReference type="FunFam" id="2.60.40.60:FF:000058">
    <property type="entry name" value="FAT atypical cadherin 3"/>
    <property type="match status" value="1"/>
</dbReference>
<dbReference type="FunFam" id="2.60.40.60:FF:000021">
    <property type="entry name" value="FAT atypical cadherin 1"/>
    <property type="match status" value="2"/>
</dbReference>
<dbReference type="FunFam" id="2.60.40.60:FF:000033">
    <property type="entry name" value="FAT atypical cadherin 1"/>
    <property type="match status" value="1"/>
</dbReference>
<feature type="domain" description="Cadherin" evidence="13">
    <location>
        <begin position="1470"/>
        <end position="1574"/>
    </location>
</feature>
<dbReference type="InterPro" id="IPR020894">
    <property type="entry name" value="Cadherin_CS"/>
</dbReference>
<dbReference type="FunFam" id="2.60.40.60:FF:000051">
    <property type="entry name" value="FAT atypical cadherin 1"/>
    <property type="match status" value="1"/>
</dbReference>
<dbReference type="InterPro" id="IPR002126">
    <property type="entry name" value="Cadherin-like_dom"/>
</dbReference>
<feature type="domain" description="Cadherin" evidence="13">
    <location>
        <begin position="427"/>
        <end position="527"/>
    </location>
</feature>
<feature type="domain" description="Cadherin" evidence="13">
    <location>
        <begin position="942"/>
        <end position="1048"/>
    </location>
</feature>
<dbReference type="PROSITE" id="PS50268">
    <property type="entry name" value="CADHERIN_2"/>
    <property type="match status" value="17"/>
</dbReference>
<comment type="subcellular location">
    <subcellularLocation>
        <location evidence="1">Membrane</location>
        <topology evidence="1">Single-pass membrane protein</topology>
    </subcellularLocation>
</comment>
<name>H3BE39_LATCH</name>
<feature type="domain" description="Cadherin" evidence="13">
    <location>
        <begin position="1263"/>
        <end position="1367"/>
    </location>
</feature>
<dbReference type="Gene3D" id="2.60.40.60">
    <property type="entry name" value="Cadherins"/>
    <property type="match status" value="17"/>
</dbReference>
<feature type="domain" description="Cadherin" evidence="13">
    <location>
        <begin position="1575"/>
        <end position="1679"/>
    </location>
</feature>
<keyword evidence="10" id="KW-1015">Disulfide bond</keyword>
<keyword evidence="5" id="KW-0677">Repeat</keyword>
<feature type="domain" description="Cadherin" evidence="13">
    <location>
        <begin position="528"/>
        <end position="628"/>
    </location>
</feature>
<reference evidence="14" key="3">
    <citation type="submission" date="2025-09" db="UniProtKB">
        <authorList>
            <consortium name="Ensembl"/>
        </authorList>
    </citation>
    <scope>IDENTIFICATION</scope>
</reference>
<evidence type="ECO:0000256" key="7">
    <source>
        <dbReference type="ARBA" id="ARBA00022889"/>
    </source>
</evidence>
<protein>
    <recommendedName>
        <fullName evidence="13">Cadherin domain-containing protein</fullName>
    </recommendedName>
</protein>
<evidence type="ECO:0000256" key="6">
    <source>
        <dbReference type="ARBA" id="ARBA00022837"/>
    </source>
</evidence>
<keyword evidence="11" id="KW-0325">Glycoprotein</keyword>
<keyword evidence="6 12" id="KW-0106">Calcium</keyword>
<dbReference type="GO" id="GO:0005509">
    <property type="term" value="F:calcium ion binding"/>
    <property type="evidence" value="ECO:0007669"/>
    <property type="project" value="UniProtKB-UniRule"/>
</dbReference>
<dbReference type="GeneTree" id="ENSGT00940000158507"/>
<dbReference type="FunFam" id="2.60.40.60:FF:000215">
    <property type="entry name" value="FAT atypical cadherin 2"/>
    <property type="match status" value="1"/>
</dbReference>
<dbReference type="GO" id="GO:0007156">
    <property type="term" value="P:homophilic cell adhesion via plasma membrane adhesion molecules"/>
    <property type="evidence" value="ECO:0007669"/>
    <property type="project" value="InterPro"/>
</dbReference>
<evidence type="ECO:0000256" key="8">
    <source>
        <dbReference type="ARBA" id="ARBA00022989"/>
    </source>
</evidence>
<dbReference type="SMART" id="SM00112">
    <property type="entry name" value="CA"/>
    <property type="match status" value="16"/>
</dbReference>
<feature type="domain" description="Cadherin" evidence="13">
    <location>
        <begin position="736"/>
        <end position="837"/>
    </location>
</feature>
<dbReference type="FunFam" id="2.60.40.60:FF:000026">
    <property type="entry name" value="FAT atypical cadherin 1"/>
    <property type="match status" value="2"/>
</dbReference>
<dbReference type="GO" id="GO:0005886">
    <property type="term" value="C:plasma membrane"/>
    <property type="evidence" value="ECO:0007669"/>
    <property type="project" value="InterPro"/>
</dbReference>
<dbReference type="PROSITE" id="PS00232">
    <property type="entry name" value="CADHERIN_1"/>
    <property type="match status" value="8"/>
</dbReference>
<dbReference type="CDD" id="cd11304">
    <property type="entry name" value="Cadherin_repeat"/>
    <property type="match status" value="17"/>
</dbReference>
<dbReference type="FunFam" id="2.60.40.60:FF:000061">
    <property type="entry name" value="FAT atypical cadherin 3"/>
    <property type="match status" value="1"/>
</dbReference>
<dbReference type="SUPFAM" id="SSF49313">
    <property type="entry name" value="Cadherin-like"/>
    <property type="match status" value="17"/>
</dbReference>
<keyword evidence="8" id="KW-1133">Transmembrane helix</keyword>
<keyword evidence="3" id="KW-0812">Transmembrane</keyword>
<dbReference type="InterPro" id="IPR015919">
    <property type="entry name" value="Cadherin-like_sf"/>
</dbReference>
<keyword evidence="2" id="KW-0245">EGF-like domain</keyword>
<evidence type="ECO:0000256" key="1">
    <source>
        <dbReference type="ARBA" id="ARBA00004167"/>
    </source>
</evidence>
<dbReference type="PANTHER" id="PTHR24026:SF136">
    <property type="entry name" value="PROTOCADHERIN-23"/>
    <property type="match status" value="1"/>
</dbReference>
<feature type="domain" description="Cadherin" evidence="13">
    <location>
        <begin position="115"/>
        <end position="228"/>
    </location>
</feature>
<feature type="domain" description="Cadherin" evidence="13">
    <location>
        <begin position="1049"/>
        <end position="1154"/>
    </location>
</feature>
<feature type="domain" description="Cadherin" evidence="13">
    <location>
        <begin position="17"/>
        <end position="114"/>
    </location>
</feature>
<evidence type="ECO:0000256" key="10">
    <source>
        <dbReference type="ARBA" id="ARBA00023157"/>
    </source>
</evidence>
<feature type="domain" description="Cadherin" evidence="13">
    <location>
        <begin position="838"/>
        <end position="941"/>
    </location>
</feature>
<keyword evidence="15" id="KW-1185">Reference proteome</keyword>
<dbReference type="PANTHER" id="PTHR24026">
    <property type="entry name" value="FAT ATYPICAL CADHERIN-RELATED"/>
    <property type="match status" value="1"/>
</dbReference>
<reference evidence="15" key="1">
    <citation type="submission" date="2011-08" db="EMBL/GenBank/DDBJ databases">
        <title>The draft genome of Latimeria chalumnae.</title>
        <authorList>
            <person name="Di Palma F."/>
            <person name="Alfoldi J."/>
            <person name="Johnson J."/>
            <person name="Berlin A."/>
            <person name="Gnerre S."/>
            <person name="Jaffe D."/>
            <person name="MacCallum I."/>
            <person name="Young S."/>
            <person name="Walker B.J."/>
            <person name="Lander E."/>
            <person name="Lindblad-Toh K."/>
        </authorList>
    </citation>
    <scope>NUCLEOTIDE SEQUENCE [LARGE SCALE GENOMIC DNA]</scope>
    <source>
        <strain evidence="15">Wild caught</strain>
    </source>
</reference>
<dbReference type="FunFam" id="2.60.40.60:FF:000065">
    <property type="entry name" value="FAT atypical cadherin 1"/>
    <property type="match status" value="1"/>
</dbReference>
<evidence type="ECO:0000259" key="13">
    <source>
        <dbReference type="PROSITE" id="PS50268"/>
    </source>
</evidence>
<dbReference type="FunFam" id="2.60.40.60:FF:000024">
    <property type="entry name" value="FAT atypical cadherin 3"/>
    <property type="match status" value="1"/>
</dbReference>
<dbReference type="FunFam" id="2.60.40.60:FF:000053">
    <property type="entry name" value="FAT atypical cadherin 3"/>
    <property type="match status" value="1"/>
</dbReference>
<dbReference type="Proteomes" id="UP000008672">
    <property type="component" value="Unassembled WGS sequence"/>
</dbReference>
<dbReference type="EMBL" id="AFYH01013242">
    <property type="status" value="NOT_ANNOTATED_CDS"/>
    <property type="molecule type" value="Genomic_DNA"/>
</dbReference>
<evidence type="ECO:0000313" key="15">
    <source>
        <dbReference type="Proteomes" id="UP000008672"/>
    </source>
</evidence>
<dbReference type="Pfam" id="PF00028">
    <property type="entry name" value="Cadherin"/>
    <property type="match status" value="16"/>
</dbReference>
<dbReference type="InParanoid" id="H3BE39"/>
<organism evidence="14 15">
    <name type="scientific">Latimeria chalumnae</name>
    <name type="common">Coelacanth</name>
    <dbReference type="NCBI Taxonomy" id="7897"/>
    <lineage>
        <taxon>Eukaryota</taxon>
        <taxon>Metazoa</taxon>
        <taxon>Chordata</taxon>
        <taxon>Craniata</taxon>
        <taxon>Vertebrata</taxon>
        <taxon>Euteleostomi</taxon>
        <taxon>Coelacanthiformes</taxon>
        <taxon>Coelacanthidae</taxon>
        <taxon>Latimeria</taxon>
    </lineage>
</organism>
<dbReference type="FunFam" id="2.60.40.60:FF:000089">
    <property type="entry name" value="FAT atypical cadherin 1"/>
    <property type="match status" value="1"/>
</dbReference>
<feature type="domain" description="Cadherin" evidence="13">
    <location>
        <begin position="229"/>
        <end position="328"/>
    </location>
</feature>
<dbReference type="FunFam" id="2.60.40.60:FF:000032">
    <property type="entry name" value="FAT atypical cadherin 1"/>
    <property type="match status" value="1"/>
</dbReference>
<evidence type="ECO:0000256" key="2">
    <source>
        <dbReference type="ARBA" id="ARBA00022536"/>
    </source>
</evidence>
<feature type="domain" description="Cadherin" evidence="13">
    <location>
        <begin position="1680"/>
        <end position="1744"/>
    </location>
</feature>
<evidence type="ECO:0000256" key="5">
    <source>
        <dbReference type="ARBA" id="ARBA00022737"/>
    </source>
</evidence>
<feature type="domain" description="Cadherin" evidence="13">
    <location>
        <begin position="325"/>
        <end position="426"/>
    </location>
</feature>
<feature type="domain" description="Cadherin" evidence="13">
    <location>
        <begin position="1155"/>
        <end position="1262"/>
    </location>
</feature>
<dbReference type="STRING" id="7897.ENSLACP00000020160"/>
<dbReference type="PRINTS" id="PR00205">
    <property type="entry name" value="CADHERIN"/>
</dbReference>
<keyword evidence="9" id="KW-0472">Membrane</keyword>
<feature type="domain" description="Cadherin" evidence="13">
    <location>
        <begin position="629"/>
        <end position="735"/>
    </location>
</feature>